<dbReference type="InterPro" id="IPR027483">
    <property type="entry name" value="PInositol-4-P-4/5-kinase_C_sf"/>
</dbReference>
<evidence type="ECO:0000313" key="4">
    <source>
        <dbReference type="Proteomes" id="UP001163850"/>
    </source>
</evidence>
<comment type="caution">
    <text evidence="3">The sequence shown here is derived from an EMBL/GenBank/DDBJ whole genome shotgun (WGS) entry which is preliminary data.</text>
</comment>
<dbReference type="Gene3D" id="3.30.810.10">
    <property type="entry name" value="2-Layer Sandwich"/>
    <property type="match status" value="1"/>
</dbReference>
<sequence length="162" mass="18502">MENLFYDQKVDKTFDLKGIQGRKVKPGNSATGRTSQTLFDGEWIEGQEQTLTLVRPHSKAILREAIKSDADFLSKSNIMDYSLLLGVDIEHNYTFAKTLEYKAKQGLNSRNGKEVTVMPPAVYQIRFTNALEKYFLAYPDKWSRPLDGRQIARKLDLLPSVL</sequence>
<accession>A0AA38UQP0</accession>
<evidence type="ECO:0000313" key="3">
    <source>
        <dbReference type="EMBL" id="KAJ3982314.1"/>
    </source>
</evidence>
<keyword evidence="1" id="KW-0808">Transferase</keyword>
<name>A0AA38UQP0_9AGAR</name>
<gene>
    <name evidence="3" type="ORF">F5890DRAFT_1574663</name>
</gene>
<dbReference type="InterPro" id="IPR002498">
    <property type="entry name" value="PInositol-4-P-4/5-kinase_core"/>
</dbReference>
<dbReference type="PANTHER" id="PTHR45748">
    <property type="entry name" value="1-PHOSPHATIDYLINOSITOL 3-PHOSPHATE 5-KINASE-RELATED"/>
    <property type="match status" value="1"/>
</dbReference>
<dbReference type="GO" id="GO:0005524">
    <property type="term" value="F:ATP binding"/>
    <property type="evidence" value="ECO:0007669"/>
    <property type="project" value="UniProtKB-UniRule"/>
</dbReference>
<keyword evidence="1" id="KW-0547">Nucleotide-binding</keyword>
<dbReference type="SUPFAM" id="SSF56104">
    <property type="entry name" value="SAICAR synthase-like"/>
    <property type="match status" value="1"/>
</dbReference>
<dbReference type="GO" id="GO:0000329">
    <property type="term" value="C:fungal-type vacuole membrane"/>
    <property type="evidence" value="ECO:0007669"/>
    <property type="project" value="TreeGrafter"/>
</dbReference>
<keyword evidence="1" id="KW-0067">ATP-binding</keyword>
<keyword evidence="1" id="KW-0418">Kinase</keyword>
<dbReference type="GO" id="GO:0046854">
    <property type="term" value="P:phosphatidylinositol phosphate biosynthetic process"/>
    <property type="evidence" value="ECO:0007669"/>
    <property type="project" value="TreeGrafter"/>
</dbReference>
<dbReference type="GO" id="GO:0000285">
    <property type="term" value="F:1-phosphatidylinositol-3-phosphate 5-kinase activity"/>
    <property type="evidence" value="ECO:0007669"/>
    <property type="project" value="TreeGrafter"/>
</dbReference>
<dbReference type="Pfam" id="PF01504">
    <property type="entry name" value="PIP5K"/>
    <property type="match status" value="1"/>
</dbReference>
<dbReference type="GO" id="GO:0010008">
    <property type="term" value="C:endosome membrane"/>
    <property type="evidence" value="ECO:0007669"/>
    <property type="project" value="TreeGrafter"/>
</dbReference>
<evidence type="ECO:0000259" key="2">
    <source>
        <dbReference type="PROSITE" id="PS51455"/>
    </source>
</evidence>
<dbReference type="EMBL" id="MU802067">
    <property type="protein sequence ID" value="KAJ3982314.1"/>
    <property type="molecule type" value="Genomic_DNA"/>
</dbReference>
<dbReference type="SMART" id="SM00330">
    <property type="entry name" value="PIPKc"/>
    <property type="match status" value="1"/>
</dbReference>
<feature type="domain" description="PIPK" evidence="2">
    <location>
        <begin position="1"/>
        <end position="162"/>
    </location>
</feature>
<dbReference type="Proteomes" id="UP001163850">
    <property type="component" value="Unassembled WGS sequence"/>
</dbReference>
<dbReference type="PANTHER" id="PTHR45748:SF7">
    <property type="entry name" value="1-PHOSPHATIDYLINOSITOL 3-PHOSPHATE 5-KINASE-RELATED"/>
    <property type="match status" value="1"/>
</dbReference>
<protein>
    <recommendedName>
        <fullName evidence="2">PIPK domain-containing protein</fullName>
    </recommendedName>
</protein>
<organism evidence="3 4">
    <name type="scientific">Lentinula detonsa</name>
    <dbReference type="NCBI Taxonomy" id="2804962"/>
    <lineage>
        <taxon>Eukaryota</taxon>
        <taxon>Fungi</taxon>
        <taxon>Dikarya</taxon>
        <taxon>Basidiomycota</taxon>
        <taxon>Agaricomycotina</taxon>
        <taxon>Agaricomycetes</taxon>
        <taxon>Agaricomycetidae</taxon>
        <taxon>Agaricales</taxon>
        <taxon>Marasmiineae</taxon>
        <taxon>Omphalotaceae</taxon>
        <taxon>Lentinula</taxon>
    </lineage>
</organism>
<dbReference type="AlphaFoldDB" id="A0AA38UQP0"/>
<evidence type="ECO:0000256" key="1">
    <source>
        <dbReference type="PROSITE-ProRule" id="PRU00781"/>
    </source>
</evidence>
<proteinExistence type="predicted"/>
<reference evidence="3" key="1">
    <citation type="submission" date="2022-08" db="EMBL/GenBank/DDBJ databases">
        <authorList>
            <consortium name="DOE Joint Genome Institute"/>
            <person name="Min B."/>
            <person name="Riley R."/>
            <person name="Sierra-Patev S."/>
            <person name="Naranjo-Ortiz M."/>
            <person name="Looney B."/>
            <person name="Konkel Z."/>
            <person name="Slot J.C."/>
            <person name="Sakamoto Y."/>
            <person name="Steenwyk J.L."/>
            <person name="Rokas A."/>
            <person name="Carro J."/>
            <person name="Camarero S."/>
            <person name="Ferreira P."/>
            <person name="Molpeceres G."/>
            <person name="Ruiz-Duenas F.J."/>
            <person name="Serrano A."/>
            <person name="Henrissat B."/>
            <person name="Drula E."/>
            <person name="Hughes K.W."/>
            <person name="Mata J.L."/>
            <person name="Ishikawa N.K."/>
            <person name="Vargas-Isla R."/>
            <person name="Ushijima S."/>
            <person name="Smith C.A."/>
            <person name="Ahrendt S."/>
            <person name="Andreopoulos W."/>
            <person name="He G."/>
            <person name="Labutti K."/>
            <person name="Lipzen A."/>
            <person name="Ng V."/>
            <person name="Sandor L."/>
            <person name="Barry K."/>
            <person name="Martinez A.T."/>
            <person name="Xiao Y."/>
            <person name="Gibbons J.G."/>
            <person name="Terashima K."/>
            <person name="Hibbett D.S."/>
            <person name="Grigoriev I.V."/>
        </authorList>
    </citation>
    <scope>NUCLEOTIDE SEQUENCE</scope>
    <source>
        <strain evidence="3">TFB7829</strain>
    </source>
</reference>
<dbReference type="PROSITE" id="PS51455">
    <property type="entry name" value="PIPK"/>
    <property type="match status" value="1"/>
</dbReference>